<dbReference type="AlphaFoldDB" id="A0A8H6XNY1"/>
<gene>
    <name evidence="1" type="ORF">MSAN_01953600</name>
</gene>
<accession>A0A8H6XNY1</accession>
<proteinExistence type="predicted"/>
<reference evidence="1" key="1">
    <citation type="submission" date="2020-05" db="EMBL/GenBank/DDBJ databases">
        <title>Mycena genomes resolve the evolution of fungal bioluminescence.</title>
        <authorList>
            <person name="Tsai I.J."/>
        </authorList>
    </citation>
    <scope>NUCLEOTIDE SEQUENCE</scope>
    <source>
        <strain evidence="1">160909Yilan</strain>
    </source>
</reference>
<comment type="caution">
    <text evidence="1">The sequence shown here is derived from an EMBL/GenBank/DDBJ whole genome shotgun (WGS) entry which is preliminary data.</text>
</comment>
<organism evidence="1 2">
    <name type="scientific">Mycena sanguinolenta</name>
    <dbReference type="NCBI Taxonomy" id="230812"/>
    <lineage>
        <taxon>Eukaryota</taxon>
        <taxon>Fungi</taxon>
        <taxon>Dikarya</taxon>
        <taxon>Basidiomycota</taxon>
        <taxon>Agaricomycotina</taxon>
        <taxon>Agaricomycetes</taxon>
        <taxon>Agaricomycetidae</taxon>
        <taxon>Agaricales</taxon>
        <taxon>Marasmiineae</taxon>
        <taxon>Mycenaceae</taxon>
        <taxon>Mycena</taxon>
    </lineage>
</organism>
<evidence type="ECO:0000313" key="2">
    <source>
        <dbReference type="Proteomes" id="UP000623467"/>
    </source>
</evidence>
<dbReference type="Proteomes" id="UP000623467">
    <property type="component" value="Unassembled WGS sequence"/>
</dbReference>
<sequence length="544" mass="62512">MEVTEEKALYTSLNLPRFFLDCLCIAPSVALSGHLPSYLAGAASPMYVRIRRRHRTNTWILARCIKVEVSAQEACPRDVCVGDEERSDGIGDPEIAQLKDQLSQLEEERAALEKHHVQHSTILSSMRRVPAEILGEIFFWSCSLYSELDMKDSPWVLTHVSRRWRAVAIAKSWLWSRIHLDFFFAKKIFVGYGVRRPNSRPQVNMLQLLLQHSSIWEDFYIRLTADLVTPMAACRGRLPLLQRVSLQGDGQEDQMGIESLDFFTSAPSLTDITVRWEHRFLPILLPAHRQLTRYDVTAPWTIHYELLKSLPNLHEVCIFRRFDHSVPWPAAREPIHLGHLRSMYLTDIQCLDYLRAPVLQNIAFAIPESIDARRFLEPFITRSSCVLRRLCIVGLPDTQCAEEVLKQYPSITQFALWIVDRKHDIKTERDLLTAFLTRLTVSTSTRILPHISKLGFACQHANTIPYPLYVNMLDSRWSAPDCALKAAEILITTADADPESDPESLAKMETLRQVGMQVSFLLGNIARVRADEWVLRESNWKWTV</sequence>
<protein>
    <submittedName>
        <fullName evidence="1">ABC protein</fullName>
    </submittedName>
</protein>
<dbReference type="OrthoDB" id="2853563at2759"/>
<name>A0A8H6XNY1_9AGAR</name>
<dbReference type="EMBL" id="JACAZH010000022">
    <property type="protein sequence ID" value="KAF7343730.1"/>
    <property type="molecule type" value="Genomic_DNA"/>
</dbReference>
<evidence type="ECO:0000313" key="1">
    <source>
        <dbReference type="EMBL" id="KAF7343730.1"/>
    </source>
</evidence>
<keyword evidence="2" id="KW-1185">Reference proteome</keyword>